<evidence type="ECO:0000313" key="1">
    <source>
        <dbReference type="EMBL" id="JAE15253.1"/>
    </source>
</evidence>
<reference evidence="1" key="1">
    <citation type="submission" date="2014-09" db="EMBL/GenBank/DDBJ databases">
        <authorList>
            <person name="Magalhaes I.L.F."/>
            <person name="Oliveira U."/>
            <person name="Santos F.R."/>
            <person name="Vidigal T.H.D.A."/>
            <person name="Brescovit A.D."/>
            <person name="Santos A.J."/>
        </authorList>
    </citation>
    <scope>NUCLEOTIDE SEQUENCE</scope>
    <source>
        <tissue evidence="1">Shoot tissue taken approximately 20 cm above the soil surface</tissue>
    </source>
</reference>
<dbReference type="AlphaFoldDB" id="A0A0A9G3M0"/>
<organism evidence="1">
    <name type="scientific">Arundo donax</name>
    <name type="common">Giant reed</name>
    <name type="synonym">Donax arundinaceus</name>
    <dbReference type="NCBI Taxonomy" id="35708"/>
    <lineage>
        <taxon>Eukaryota</taxon>
        <taxon>Viridiplantae</taxon>
        <taxon>Streptophyta</taxon>
        <taxon>Embryophyta</taxon>
        <taxon>Tracheophyta</taxon>
        <taxon>Spermatophyta</taxon>
        <taxon>Magnoliopsida</taxon>
        <taxon>Liliopsida</taxon>
        <taxon>Poales</taxon>
        <taxon>Poaceae</taxon>
        <taxon>PACMAD clade</taxon>
        <taxon>Arundinoideae</taxon>
        <taxon>Arundineae</taxon>
        <taxon>Arundo</taxon>
    </lineage>
</organism>
<proteinExistence type="predicted"/>
<dbReference type="EMBL" id="GBRH01182643">
    <property type="protein sequence ID" value="JAE15253.1"/>
    <property type="molecule type" value="Transcribed_RNA"/>
</dbReference>
<sequence length="38" mass="4325">MHTCMQKSKQEFQIQSRGITILSMLGIHQLLLLLSLPS</sequence>
<reference evidence="1" key="2">
    <citation type="journal article" date="2015" name="Data Brief">
        <title>Shoot transcriptome of the giant reed, Arundo donax.</title>
        <authorList>
            <person name="Barrero R.A."/>
            <person name="Guerrero F.D."/>
            <person name="Moolhuijzen P."/>
            <person name="Goolsby J.A."/>
            <person name="Tidwell J."/>
            <person name="Bellgard S.E."/>
            <person name="Bellgard M.I."/>
        </authorList>
    </citation>
    <scope>NUCLEOTIDE SEQUENCE</scope>
    <source>
        <tissue evidence="1">Shoot tissue taken approximately 20 cm above the soil surface</tissue>
    </source>
</reference>
<protein>
    <submittedName>
        <fullName evidence="1">Uncharacterized protein</fullName>
    </submittedName>
</protein>
<name>A0A0A9G3M0_ARUDO</name>
<accession>A0A0A9G3M0</accession>